<name>A0A6I3XBU5_9BURK</name>
<feature type="domain" description="Ice-binding protein C-terminal" evidence="2">
    <location>
        <begin position="178"/>
        <end position="202"/>
    </location>
</feature>
<dbReference type="Proteomes" id="UP000431684">
    <property type="component" value="Unassembled WGS sequence"/>
</dbReference>
<dbReference type="NCBIfam" id="TIGR02595">
    <property type="entry name" value="PEP_CTERM"/>
    <property type="match status" value="1"/>
</dbReference>
<dbReference type="NCBIfam" id="NF035944">
    <property type="entry name" value="PEPxxWA-CTERM"/>
    <property type="match status" value="1"/>
</dbReference>
<protein>
    <submittedName>
        <fullName evidence="3">PEPxxWA-CTERM sorting domain-containing protein</fullName>
    </submittedName>
</protein>
<reference evidence="3 4" key="1">
    <citation type="submission" date="2019-11" db="EMBL/GenBank/DDBJ databases">
        <title>Draft Genome Sequences of Six Type Strains of the Genus Massilia.</title>
        <authorList>
            <person name="Miess H."/>
            <person name="Frediansyah A."/>
            <person name="Goeker M."/>
            <person name="Gross H."/>
        </authorList>
    </citation>
    <scope>NUCLEOTIDE SEQUENCE [LARGE SCALE GENOMIC DNA]</scope>
    <source>
        <strain evidence="3 4">DSM 17513</strain>
    </source>
</reference>
<dbReference type="InterPro" id="IPR013424">
    <property type="entry name" value="Ice-binding_C"/>
</dbReference>
<dbReference type="EMBL" id="WNWM01000002">
    <property type="protein sequence ID" value="MUI11573.1"/>
    <property type="molecule type" value="Genomic_DNA"/>
</dbReference>
<accession>A0A6I3XBU5</accession>
<evidence type="ECO:0000313" key="3">
    <source>
        <dbReference type="EMBL" id="MUI11573.1"/>
    </source>
</evidence>
<keyword evidence="4" id="KW-1185">Reference proteome</keyword>
<sequence length="204" mass="21879">MELISTNGGNQYTIGLHGAETAALAVESDGAGGTDARWSYNRSRFNLEVTPGYFIHNLSLEVSYTGKIAAELPTPCTSSCEATDYAYSQANVGWAMTRGSTTTALPGGSVFYVDGTVTTRYVAPQSYVTDFDIALMMDAAVNARRTLLDVNDWGTPHYGTSTAELQMRDVRLIMTVSQVPEPATYAMLLAGLALVGAGVRRRRG</sequence>
<gene>
    <name evidence="3" type="ORF">GJV26_03610</name>
</gene>
<keyword evidence="1" id="KW-0812">Transmembrane</keyword>
<organism evidence="3 4">
    <name type="scientific">Pseudoduganella dura</name>
    <dbReference type="NCBI Taxonomy" id="321982"/>
    <lineage>
        <taxon>Bacteria</taxon>
        <taxon>Pseudomonadati</taxon>
        <taxon>Pseudomonadota</taxon>
        <taxon>Betaproteobacteria</taxon>
        <taxon>Burkholderiales</taxon>
        <taxon>Oxalobacteraceae</taxon>
        <taxon>Telluria group</taxon>
        <taxon>Pseudoduganella</taxon>
    </lineage>
</organism>
<proteinExistence type="predicted"/>
<evidence type="ECO:0000259" key="2">
    <source>
        <dbReference type="Pfam" id="PF07589"/>
    </source>
</evidence>
<keyword evidence="1" id="KW-1133">Transmembrane helix</keyword>
<evidence type="ECO:0000256" key="1">
    <source>
        <dbReference type="SAM" id="Phobius"/>
    </source>
</evidence>
<evidence type="ECO:0000313" key="4">
    <source>
        <dbReference type="Proteomes" id="UP000431684"/>
    </source>
</evidence>
<comment type="caution">
    <text evidence="3">The sequence shown here is derived from an EMBL/GenBank/DDBJ whole genome shotgun (WGS) entry which is preliminary data.</text>
</comment>
<keyword evidence="1" id="KW-0472">Membrane</keyword>
<dbReference type="Pfam" id="PF07589">
    <property type="entry name" value="PEP-CTERM"/>
    <property type="match status" value="1"/>
</dbReference>
<feature type="transmembrane region" description="Helical" evidence="1">
    <location>
        <begin position="182"/>
        <end position="199"/>
    </location>
</feature>
<dbReference type="AlphaFoldDB" id="A0A6I3XBU5"/>